<reference evidence="3" key="1">
    <citation type="journal article" date="2020" name="mSystems">
        <title>Genome- and Community-Level Interaction Insights into Carbon Utilization and Element Cycling Functions of Hydrothermarchaeota in Hydrothermal Sediment.</title>
        <authorList>
            <person name="Zhou Z."/>
            <person name="Liu Y."/>
            <person name="Xu W."/>
            <person name="Pan J."/>
            <person name="Luo Z.H."/>
            <person name="Li M."/>
        </authorList>
    </citation>
    <scope>NUCLEOTIDE SEQUENCE [LARGE SCALE GENOMIC DNA]</scope>
    <source>
        <strain evidence="3">SpSt-604</strain>
    </source>
</reference>
<dbReference type="InterPro" id="IPR003583">
    <property type="entry name" value="Hlx-hairpin-Hlx_DNA-bd_motif"/>
</dbReference>
<feature type="domain" description="Helix-hairpin-helix DNA-binding motif class 1" evidence="2">
    <location>
        <begin position="247"/>
        <end position="266"/>
    </location>
</feature>
<dbReference type="GO" id="GO:0015628">
    <property type="term" value="P:protein secretion by the type II secretion system"/>
    <property type="evidence" value="ECO:0007669"/>
    <property type="project" value="TreeGrafter"/>
</dbReference>
<feature type="domain" description="Helix-hairpin-helix DNA-binding motif class 1" evidence="2">
    <location>
        <begin position="217"/>
        <end position="236"/>
    </location>
</feature>
<comment type="caution">
    <text evidence="3">The sequence shown here is derived from an EMBL/GenBank/DDBJ whole genome shotgun (WGS) entry which is preliminary data.</text>
</comment>
<keyword evidence="3" id="KW-0238">DNA-binding</keyword>
<keyword evidence="1" id="KW-1133">Transmembrane helix</keyword>
<dbReference type="GO" id="GO:0003677">
    <property type="term" value="F:DNA binding"/>
    <property type="evidence" value="ECO:0007669"/>
    <property type="project" value="UniProtKB-KW"/>
</dbReference>
<protein>
    <submittedName>
        <fullName evidence="3">ComEA family DNA-binding protein</fullName>
    </submittedName>
</protein>
<organism evidence="3">
    <name type="scientific">Fervidobacterium pennivorans</name>
    <dbReference type="NCBI Taxonomy" id="93466"/>
    <lineage>
        <taxon>Bacteria</taxon>
        <taxon>Thermotogati</taxon>
        <taxon>Thermotogota</taxon>
        <taxon>Thermotogae</taxon>
        <taxon>Thermotogales</taxon>
        <taxon>Fervidobacteriaceae</taxon>
        <taxon>Fervidobacterium</taxon>
    </lineage>
</organism>
<dbReference type="InterPro" id="IPR010994">
    <property type="entry name" value="RuvA_2-like"/>
</dbReference>
<feature type="domain" description="Helix-hairpin-helix DNA-binding motif class 1" evidence="2">
    <location>
        <begin position="141"/>
        <end position="160"/>
    </location>
</feature>
<keyword evidence="1" id="KW-0472">Membrane</keyword>
<evidence type="ECO:0000259" key="2">
    <source>
        <dbReference type="SMART" id="SM00278"/>
    </source>
</evidence>
<name>A0A7C4W625_FERPE</name>
<dbReference type="Gene3D" id="1.10.150.320">
    <property type="entry name" value="Photosystem II 12 kDa extrinsic protein"/>
    <property type="match status" value="2"/>
</dbReference>
<dbReference type="InterPro" id="IPR051675">
    <property type="entry name" value="Endo/Exo/Phosphatase_dom_1"/>
</dbReference>
<dbReference type="EMBL" id="DSZT01000056">
    <property type="protein sequence ID" value="HGU41650.1"/>
    <property type="molecule type" value="Genomic_DNA"/>
</dbReference>
<evidence type="ECO:0000313" key="3">
    <source>
        <dbReference type="EMBL" id="HGU41650.1"/>
    </source>
</evidence>
<feature type="domain" description="Helix-hairpin-helix DNA-binding motif class 1" evidence="2">
    <location>
        <begin position="112"/>
        <end position="131"/>
    </location>
</feature>
<dbReference type="Pfam" id="PF12836">
    <property type="entry name" value="HHH_3"/>
    <property type="match status" value="2"/>
</dbReference>
<dbReference type="InterPro" id="IPR004509">
    <property type="entry name" value="Competence_ComEA_HhH"/>
</dbReference>
<dbReference type="PANTHER" id="PTHR21180">
    <property type="entry name" value="ENDONUCLEASE/EXONUCLEASE/PHOSPHATASE FAMILY DOMAIN-CONTAINING PROTEIN 1"/>
    <property type="match status" value="1"/>
</dbReference>
<dbReference type="NCBIfam" id="TIGR00426">
    <property type="entry name" value="competence protein ComEA helix-hairpin-helix repeat region"/>
    <property type="match status" value="2"/>
</dbReference>
<sequence length="270" mass="30676">MLSMDNLDNFPKENRDFSNGHFSGSFLKSIVEFFKTAYEKLSKEQRTFFLIFSALVVFSGVFFHPSYDRLKSQVASLGDQQGTNQDGLEGLNAQTQRKYVSSIIELNTASIEELQTLPGIGPSKARAIVEYRKQHPFTKPEDLMNVPGIGQKTYEKLKERIKVENMDAQVQNNAVQNVTTIEKENKDTAIKQKDNEIQLTQMRLQNEKININTATLEELQKLPGIGPAKAQAIIDYRTFNGPFKNIEEIKNVKGIGEKTFEKLRDLITVH</sequence>
<keyword evidence="1" id="KW-0812">Transmembrane</keyword>
<proteinExistence type="predicted"/>
<feature type="transmembrane region" description="Helical" evidence="1">
    <location>
        <begin position="48"/>
        <end position="67"/>
    </location>
</feature>
<evidence type="ECO:0000256" key="1">
    <source>
        <dbReference type="SAM" id="Phobius"/>
    </source>
</evidence>
<dbReference type="GO" id="GO:0006281">
    <property type="term" value="P:DNA repair"/>
    <property type="evidence" value="ECO:0007669"/>
    <property type="project" value="InterPro"/>
</dbReference>
<dbReference type="SUPFAM" id="SSF47781">
    <property type="entry name" value="RuvA domain 2-like"/>
    <property type="match status" value="2"/>
</dbReference>
<accession>A0A7C4W625</accession>
<dbReference type="SMART" id="SM00278">
    <property type="entry name" value="HhH1"/>
    <property type="match status" value="4"/>
</dbReference>
<dbReference type="AlphaFoldDB" id="A0A7C4W625"/>
<dbReference type="PANTHER" id="PTHR21180:SF32">
    <property type="entry name" value="ENDONUCLEASE_EXONUCLEASE_PHOSPHATASE FAMILY DOMAIN-CONTAINING PROTEIN 1"/>
    <property type="match status" value="1"/>
</dbReference>
<dbReference type="GO" id="GO:0015627">
    <property type="term" value="C:type II protein secretion system complex"/>
    <property type="evidence" value="ECO:0007669"/>
    <property type="project" value="TreeGrafter"/>
</dbReference>
<gene>
    <name evidence="3" type="ORF">ENT72_01820</name>
</gene>